<evidence type="ECO:0000256" key="1">
    <source>
        <dbReference type="SAM" id="MobiDB-lite"/>
    </source>
</evidence>
<organism evidence="2 3">
    <name type="scientific">Streptomyces niveus</name>
    <name type="common">Streptomyces spheroides</name>
    <dbReference type="NCBI Taxonomy" id="193462"/>
    <lineage>
        <taxon>Bacteria</taxon>
        <taxon>Bacillati</taxon>
        <taxon>Actinomycetota</taxon>
        <taxon>Actinomycetes</taxon>
        <taxon>Kitasatosporales</taxon>
        <taxon>Streptomycetaceae</taxon>
        <taxon>Streptomyces</taxon>
    </lineage>
</organism>
<dbReference type="EMBL" id="CP109495">
    <property type="protein sequence ID" value="WUX51478.1"/>
    <property type="molecule type" value="Genomic_DNA"/>
</dbReference>
<dbReference type="GeneID" id="91345744"/>
<sequence>MASTTLEDSDPEEPKPTAPLYVPVRLGSAGGPQLRFMRTPLGARTAVGFTSARRLTAALGARQPYIRLAETCLRALSEPLGVGLVTVDPQFAAASVGAGTSTLGDISTRAPASATVRPCPRHYGDAPLAVSA</sequence>
<dbReference type="RefSeq" id="WP_329075144.1">
    <property type="nucleotide sequence ID" value="NZ_CP108849.2"/>
</dbReference>
<evidence type="ECO:0000313" key="3">
    <source>
        <dbReference type="Proteomes" id="UP001432209"/>
    </source>
</evidence>
<accession>A0ABZ1ZYD0</accession>
<evidence type="ECO:0000313" key="2">
    <source>
        <dbReference type="EMBL" id="WUX51478.1"/>
    </source>
</evidence>
<gene>
    <name evidence="2" type="ORF">OG442_07995</name>
</gene>
<keyword evidence="3" id="KW-1185">Reference proteome</keyword>
<name>A0ABZ1ZYD0_STRNV</name>
<proteinExistence type="predicted"/>
<reference evidence="2" key="1">
    <citation type="submission" date="2022-10" db="EMBL/GenBank/DDBJ databases">
        <title>The complete genomes of actinobacterial strains from the NBC collection.</title>
        <authorList>
            <person name="Joergensen T.S."/>
            <person name="Alvarez Arevalo M."/>
            <person name="Sterndorff E.B."/>
            <person name="Faurdal D."/>
            <person name="Vuksanovic O."/>
            <person name="Mourched A.-S."/>
            <person name="Charusanti P."/>
            <person name="Shaw S."/>
            <person name="Blin K."/>
            <person name="Weber T."/>
        </authorList>
    </citation>
    <scope>NUCLEOTIDE SEQUENCE</scope>
    <source>
        <strain evidence="2">NBC_01432</strain>
    </source>
</reference>
<protein>
    <submittedName>
        <fullName evidence="2">Uncharacterized protein</fullName>
    </submittedName>
</protein>
<feature type="region of interest" description="Disordered" evidence="1">
    <location>
        <begin position="1"/>
        <end position="20"/>
    </location>
</feature>
<dbReference type="NCBIfam" id="NF042914">
    <property type="entry name" value="SAV915_dom"/>
    <property type="match status" value="1"/>
</dbReference>
<dbReference type="InterPro" id="IPR049975">
    <property type="entry name" value="SAV_915-like_dom"/>
</dbReference>
<dbReference type="Proteomes" id="UP001432209">
    <property type="component" value="Chromosome"/>
</dbReference>